<feature type="compositionally biased region" description="Polar residues" evidence="1">
    <location>
        <begin position="321"/>
        <end position="334"/>
    </location>
</feature>
<feature type="region of interest" description="Disordered" evidence="1">
    <location>
        <begin position="1"/>
        <end position="20"/>
    </location>
</feature>
<organism evidence="2 3">
    <name type="scientific">Acanthoscelides obtectus</name>
    <name type="common">Bean weevil</name>
    <name type="synonym">Bruchus obtectus</name>
    <dbReference type="NCBI Taxonomy" id="200917"/>
    <lineage>
        <taxon>Eukaryota</taxon>
        <taxon>Metazoa</taxon>
        <taxon>Ecdysozoa</taxon>
        <taxon>Arthropoda</taxon>
        <taxon>Hexapoda</taxon>
        <taxon>Insecta</taxon>
        <taxon>Pterygota</taxon>
        <taxon>Neoptera</taxon>
        <taxon>Endopterygota</taxon>
        <taxon>Coleoptera</taxon>
        <taxon>Polyphaga</taxon>
        <taxon>Cucujiformia</taxon>
        <taxon>Chrysomeloidea</taxon>
        <taxon>Chrysomelidae</taxon>
        <taxon>Bruchinae</taxon>
        <taxon>Bruchini</taxon>
        <taxon>Acanthoscelides</taxon>
    </lineage>
</organism>
<keyword evidence="3" id="KW-1185">Reference proteome</keyword>
<feature type="region of interest" description="Disordered" evidence="1">
    <location>
        <begin position="227"/>
        <end position="344"/>
    </location>
</feature>
<feature type="compositionally biased region" description="Low complexity" evidence="1">
    <location>
        <begin position="250"/>
        <end position="267"/>
    </location>
</feature>
<name>A0A9P0PIE3_ACAOB</name>
<evidence type="ECO:0000313" key="2">
    <source>
        <dbReference type="EMBL" id="CAH1985322.1"/>
    </source>
</evidence>
<protein>
    <recommendedName>
        <fullName evidence="4">Gag protein</fullName>
    </recommendedName>
</protein>
<dbReference type="OrthoDB" id="6776989at2759"/>
<comment type="caution">
    <text evidence="2">The sequence shown here is derived from an EMBL/GenBank/DDBJ whole genome shotgun (WGS) entry which is preliminary data.</text>
</comment>
<accession>A0A9P0PIE3</accession>
<evidence type="ECO:0000313" key="3">
    <source>
        <dbReference type="Proteomes" id="UP001152888"/>
    </source>
</evidence>
<dbReference type="Proteomes" id="UP001152888">
    <property type="component" value="Unassembled WGS sequence"/>
</dbReference>
<gene>
    <name evidence="2" type="ORF">ACAOBT_LOCUS16616</name>
</gene>
<feature type="compositionally biased region" description="Polar residues" evidence="1">
    <location>
        <begin position="290"/>
        <end position="313"/>
    </location>
</feature>
<reference evidence="2" key="1">
    <citation type="submission" date="2022-03" db="EMBL/GenBank/DDBJ databases">
        <authorList>
            <person name="Sayadi A."/>
        </authorList>
    </citation>
    <scope>NUCLEOTIDE SEQUENCE</scope>
</reference>
<feature type="compositionally biased region" description="Pro residues" evidence="1">
    <location>
        <begin position="268"/>
        <end position="281"/>
    </location>
</feature>
<dbReference type="EMBL" id="CAKOFQ010006976">
    <property type="protein sequence ID" value="CAH1985322.1"/>
    <property type="molecule type" value="Genomic_DNA"/>
</dbReference>
<evidence type="ECO:0008006" key="4">
    <source>
        <dbReference type="Google" id="ProtNLM"/>
    </source>
</evidence>
<sequence>MPFYHSDSESDQSDSERRREFALDSPVMTSEITNLELSLAKDIVPDYFGGTKDLLDFITKGDQFIQLLKKPDPNCVFNKLLLHNIIAKIKGEARDLLNNSSWVTWKDVKDILINRFGDRRNESCLAYELSRMHQLNKESYQQYYDRINEQLQKILQQVKLNSSPELFQIKSDMYNDQALKRFIFGLKDQYGNIFAHSHVGTLPDALHKIQEMENFWYERSLTNFMRDKDEPQRKNSILPKSLPNHKDNTFNNNFQNQFRPQFQMSPPRIGPPRPNSLPPRPNYGTRPFPYTTQPQLMPNRSQNSNQQISRNPQPNRPTPMSVDSSNYCPNTSVRQSHRPNFFQQTGRPNVIVEELHNQETEGTESHDQCDNDYFSETAYGYQQDNDYLDSGVVTFENDDAQAENFPIAASEMNQSTYIIFTSSQGSPI</sequence>
<dbReference type="AlphaFoldDB" id="A0A9P0PIE3"/>
<proteinExistence type="predicted"/>
<evidence type="ECO:0000256" key="1">
    <source>
        <dbReference type="SAM" id="MobiDB-lite"/>
    </source>
</evidence>